<dbReference type="SMART" id="SM00567">
    <property type="entry name" value="EZ_HEAT"/>
    <property type="match status" value="4"/>
</dbReference>
<dbReference type="InterPro" id="IPR004155">
    <property type="entry name" value="PBS_lyase_HEAT"/>
</dbReference>
<comment type="caution">
    <text evidence="1">The sequence shown here is derived from an EMBL/GenBank/DDBJ whole genome shotgun (WGS) entry which is preliminary data.</text>
</comment>
<accession>A0ABU9UAW3</accession>
<protein>
    <submittedName>
        <fullName evidence="1">HEAT repeat domain-containing protein</fullName>
    </submittedName>
</protein>
<dbReference type="SUPFAM" id="SSF48371">
    <property type="entry name" value="ARM repeat"/>
    <property type="match status" value="1"/>
</dbReference>
<reference evidence="1 2" key="1">
    <citation type="submission" date="2024-03" db="EMBL/GenBank/DDBJ databases">
        <title>Ignisphaera cupida sp. nov., a hyperthermophilic hydrolytic archaeon from a hot spring of Kamchatka, and proposal of Ignisphaeraceae fam. nov.</title>
        <authorList>
            <person name="Podosokorskaya O.A."/>
            <person name="Elcheninov A.G."/>
            <person name="Maltseva A.I."/>
            <person name="Zayulina K.S."/>
            <person name="Novikov A."/>
            <person name="Merkel A.Y."/>
        </authorList>
    </citation>
    <scope>NUCLEOTIDE SEQUENCE [LARGE SCALE GENOMIC DNA]</scope>
    <source>
        <strain evidence="1 2">38H-sp</strain>
    </source>
</reference>
<dbReference type="PANTHER" id="PTHR12697:SF5">
    <property type="entry name" value="DEOXYHYPUSINE HYDROXYLASE"/>
    <property type="match status" value="1"/>
</dbReference>
<proteinExistence type="predicted"/>
<organism evidence="1 2">
    <name type="scientific">Rarispira pelagica</name>
    <dbReference type="NCBI Taxonomy" id="3141764"/>
    <lineage>
        <taxon>Bacteria</taxon>
        <taxon>Pseudomonadati</taxon>
        <taxon>Spirochaetota</taxon>
        <taxon>Spirochaetia</taxon>
        <taxon>Winmispirales</taxon>
        <taxon>Winmispiraceae</taxon>
        <taxon>Rarispira</taxon>
    </lineage>
</organism>
<keyword evidence="2" id="KW-1185">Reference proteome</keyword>
<dbReference type="EMBL" id="JBCHKQ010000002">
    <property type="protein sequence ID" value="MEM5947803.1"/>
    <property type="molecule type" value="Genomic_DNA"/>
</dbReference>
<gene>
    <name evidence="1" type="ORF">WKV44_04520</name>
</gene>
<dbReference type="Pfam" id="PF13646">
    <property type="entry name" value="HEAT_2"/>
    <property type="match status" value="1"/>
</dbReference>
<evidence type="ECO:0000313" key="1">
    <source>
        <dbReference type="EMBL" id="MEM5947803.1"/>
    </source>
</evidence>
<dbReference type="Gene3D" id="1.25.10.10">
    <property type="entry name" value="Leucine-rich Repeat Variant"/>
    <property type="match status" value="1"/>
</dbReference>
<name>A0ABU9UAW3_9SPIR</name>
<dbReference type="InterPro" id="IPR011989">
    <property type="entry name" value="ARM-like"/>
</dbReference>
<dbReference type="RefSeq" id="WP_420069253.1">
    <property type="nucleotide sequence ID" value="NZ_JBCHKQ010000002.1"/>
</dbReference>
<dbReference type="PANTHER" id="PTHR12697">
    <property type="entry name" value="PBS LYASE HEAT-LIKE PROTEIN"/>
    <property type="match status" value="1"/>
</dbReference>
<evidence type="ECO:0000313" key="2">
    <source>
        <dbReference type="Proteomes" id="UP001466331"/>
    </source>
</evidence>
<sequence length="448" mass="51485">MRIKKITVFILLILIDIFYVFSQEENIKSIIEERIEILQFGIEQEILDVLDKIESQPESAYDTVLPDIFSQTKSKSIKEKIISYYKNQKSNKLIESIKKELDTYDDVYDQYGSSYLVNIIDYLESIKSQEAVAYIESFFELEENDLSTKLIEYIGELKLTYFLEKIRSLSEDSSVAEQVRLEAIRTLGKLGDNAAIDTLMELMDSDEKSVKRAACQALGELGEENSLPVIIKAMQDSDPYLRVEAVKALKNFAGEEVNQALFDAFRDNFWKVRVTACSVVSGKPDSYNKILPILIYRAKNDPELTVKKAAIKALADINTGQSKNALKEMIADKKTSDAIKLSVYTVLIDKDINLIKDEIQELLREEWEKDKSVLLEKVAKEISMQKASWLAPIFEKMLDHKNFVLKLYGLQGIRINRFSQYRERIQQIFDTEKNITIKKYAKAALDAF</sequence>
<dbReference type="InterPro" id="IPR016024">
    <property type="entry name" value="ARM-type_fold"/>
</dbReference>
<dbReference type="Proteomes" id="UP001466331">
    <property type="component" value="Unassembled WGS sequence"/>
</dbReference>